<evidence type="ECO:0000259" key="10">
    <source>
        <dbReference type="Pfam" id="PF02878"/>
    </source>
</evidence>
<evidence type="ECO:0000256" key="7">
    <source>
        <dbReference type="RuleBase" id="RU004326"/>
    </source>
</evidence>
<protein>
    <submittedName>
        <fullName evidence="13">Phosphoglucosamine mutase</fullName>
        <ecNumber evidence="13">5.4.2.10</ecNumber>
    </submittedName>
</protein>
<dbReference type="PANTHER" id="PTHR42946:SF1">
    <property type="entry name" value="PHOSPHOGLUCOMUTASE (ALPHA-D-GLUCOSE-1,6-BISPHOSPHATE-DEPENDENT)"/>
    <property type="match status" value="1"/>
</dbReference>
<dbReference type="GO" id="GO:0008966">
    <property type="term" value="F:phosphoglucosamine mutase activity"/>
    <property type="evidence" value="ECO:0007669"/>
    <property type="project" value="UniProtKB-EC"/>
</dbReference>
<keyword evidence="14" id="KW-1185">Reference proteome</keyword>
<dbReference type="InterPro" id="IPR024086">
    <property type="entry name" value="GlmM_arc-type"/>
</dbReference>
<dbReference type="Proteomes" id="UP001183006">
    <property type="component" value="Chromosome"/>
</dbReference>
<dbReference type="InterPro" id="IPR050060">
    <property type="entry name" value="Phosphoglucosamine_mutase"/>
</dbReference>
<dbReference type="PRINTS" id="PR00509">
    <property type="entry name" value="PGMPMM"/>
</dbReference>
<gene>
    <name evidence="13" type="primary">glmM</name>
    <name evidence="13" type="ORF">RE476_12570</name>
</gene>
<dbReference type="RefSeq" id="WP_309307981.1">
    <property type="nucleotide sequence ID" value="NZ_CP133594.1"/>
</dbReference>
<comment type="similarity">
    <text evidence="2 7">Belongs to the phosphohexose mutase family.</text>
</comment>
<reference evidence="13" key="1">
    <citation type="submission" date="2023-08" db="EMBL/GenBank/DDBJ databases">
        <title>Methanolobus mangrovi sp. nov. and Methanolobus sediminis sp. nov, two novel methylotrophic methanogens isolated from mangrove sediments in China.</title>
        <authorList>
            <person name="Zhou J."/>
        </authorList>
    </citation>
    <scope>NUCLEOTIDE SEQUENCE</scope>
    <source>
        <strain evidence="13">FTZ2</strain>
    </source>
</reference>
<dbReference type="Gene3D" id="3.30.310.50">
    <property type="entry name" value="Alpha-D-phosphohexomutase, C-terminal domain"/>
    <property type="match status" value="1"/>
</dbReference>
<dbReference type="InterPro" id="IPR016066">
    <property type="entry name" value="A-D-PHexomutase_CS"/>
</dbReference>
<accession>A0AA51YGL2</accession>
<evidence type="ECO:0000256" key="4">
    <source>
        <dbReference type="ARBA" id="ARBA00022723"/>
    </source>
</evidence>
<dbReference type="Pfam" id="PF00408">
    <property type="entry name" value="PGM_PMM_IV"/>
    <property type="match status" value="1"/>
</dbReference>
<feature type="domain" description="Alpha-D-phosphohexomutase C-terminal" evidence="9">
    <location>
        <begin position="371"/>
        <end position="437"/>
    </location>
</feature>
<feature type="coiled-coil region" evidence="8">
    <location>
        <begin position="365"/>
        <end position="392"/>
    </location>
</feature>
<dbReference type="PANTHER" id="PTHR42946">
    <property type="entry name" value="PHOSPHOHEXOSE MUTASE"/>
    <property type="match status" value="1"/>
</dbReference>
<feature type="domain" description="Alpha-D-phosphohexomutase alpha/beta/alpha" evidence="12">
    <location>
        <begin position="259"/>
        <end position="361"/>
    </location>
</feature>
<evidence type="ECO:0000259" key="11">
    <source>
        <dbReference type="Pfam" id="PF02879"/>
    </source>
</evidence>
<dbReference type="InterPro" id="IPR005845">
    <property type="entry name" value="A-D-PHexomutase_a/b/a-II"/>
</dbReference>
<evidence type="ECO:0000259" key="9">
    <source>
        <dbReference type="Pfam" id="PF00408"/>
    </source>
</evidence>
<feature type="domain" description="Alpha-D-phosphohexomutase alpha/beta/alpha" evidence="10">
    <location>
        <begin position="4"/>
        <end position="131"/>
    </location>
</feature>
<dbReference type="Gene3D" id="3.40.120.10">
    <property type="entry name" value="Alpha-D-Glucose-1,6-Bisphosphate, subunit A, domain 3"/>
    <property type="match status" value="3"/>
</dbReference>
<dbReference type="GO" id="GO:0000287">
    <property type="term" value="F:magnesium ion binding"/>
    <property type="evidence" value="ECO:0007669"/>
    <property type="project" value="InterPro"/>
</dbReference>
<evidence type="ECO:0000259" key="12">
    <source>
        <dbReference type="Pfam" id="PF02880"/>
    </source>
</evidence>
<dbReference type="InterPro" id="IPR005844">
    <property type="entry name" value="A-D-PHexomutase_a/b/a-I"/>
</dbReference>
<sequence>MAFFGTNGVRGIANEYITPQLAIDVARSLGTYMGSSGVVAIGRDTRASGEMLKSAAIAGALSAGLTVIDVGICPTPSVQYYVKEHADAGIVITASHNPREYNGIKLIAGDGTELSREAEKEIEKLYYSKEFSAAPWQKTGDLRHDGNANEYYMRGIINSVDHELIRGKKFKVVVDTGCGAGSVTLPFLLQKLGCEVLTLNGQVDGTFPWRNPEPTPDVLTELADIVKSSGASMGVAQDGDADRAVFFDENGNFIEEEVLLAMMAKYVLERKTGTIVTPVSSSSRMLDVAKEAGVELIWTAVGSINVARKMMDTGAVFGGEGNGGLIFPEHQYCRDGAMACAKFLEIIANGQKLSELAQSVPAYFNSKTKVRAEDLQSTMEQVKKEVLSKDNEVDTTDGVKIWYDDGWVLIRPSGTEPIIRIFAESKTKERADALMNEGVELVNSSK</sequence>
<evidence type="ECO:0000256" key="8">
    <source>
        <dbReference type="SAM" id="Coils"/>
    </source>
</evidence>
<organism evidence="13 14">
    <name type="scientific">Methanolobus mangrovi</name>
    <dbReference type="NCBI Taxonomy" id="3072977"/>
    <lineage>
        <taxon>Archaea</taxon>
        <taxon>Methanobacteriati</taxon>
        <taxon>Methanobacteriota</taxon>
        <taxon>Stenosarchaea group</taxon>
        <taxon>Methanomicrobia</taxon>
        <taxon>Methanosarcinales</taxon>
        <taxon>Methanosarcinaceae</taxon>
        <taxon>Methanolobus</taxon>
    </lineage>
</organism>
<keyword evidence="5 7" id="KW-0460">Magnesium</keyword>
<dbReference type="InterPro" id="IPR005843">
    <property type="entry name" value="A-D-PHexomutase_C"/>
</dbReference>
<dbReference type="InterPro" id="IPR036900">
    <property type="entry name" value="A-D-PHexomutase_C_sf"/>
</dbReference>
<evidence type="ECO:0000313" key="14">
    <source>
        <dbReference type="Proteomes" id="UP001183006"/>
    </source>
</evidence>
<dbReference type="KEGG" id="mmav:RE476_12570"/>
<dbReference type="FunFam" id="3.40.120.10:FF:000001">
    <property type="entry name" value="Phosphoglucosamine mutase"/>
    <property type="match status" value="1"/>
</dbReference>
<evidence type="ECO:0000256" key="5">
    <source>
        <dbReference type="ARBA" id="ARBA00022842"/>
    </source>
</evidence>
<dbReference type="SUPFAM" id="SSF55957">
    <property type="entry name" value="Phosphoglucomutase, C-terminal domain"/>
    <property type="match status" value="1"/>
</dbReference>
<dbReference type="GO" id="GO:0004615">
    <property type="term" value="F:phosphomannomutase activity"/>
    <property type="evidence" value="ECO:0007669"/>
    <property type="project" value="TreeGrafter"/>
</dbReference>
<proteinExistence type="inferred from homology"/>
<dbReference type="PROSITE" id="PS00710">
    <property type="entry name" value="PGM_PMM"/>
    <property type="match status" value="1"/>
</dbReference>
<keyword evidence="6 13" id="KW-0413">Isomerase</keyword>
<dbReference type="EMBL" id="CP133594">
    <property type="protein sequence ID" value="WMW22186.1"/>
    <property type="molecule type" value="Genomic_DNA"/>
</dbReference>
<evidence type="ECO:0000256" key="6">
    <source>
        <dbReference type="ARBA" id="ARBA00023235"/>
    </source>
</evidence>
<evidence type="ECO:0000256" key="3">
    <source>
        <dbReference type="ARBA" id="ARBA00022553"/>
    </source>
</evidence>
<dbReference type="InterPro" id="IPR016055">
    <property type="entry name" value="A-D-PHexomutase_a/b/a-I/II/III"/>
</dbReference>
<keyword evidence="3" id="KW-0597">Phosphoprotein</keyword>
<dbReference type="Pfam" id="PF02879">
    <property type="entry name" value="PGM_PMM_II"/>
    <property type="match status" value="1"/>
</dbReference>
<keyword evidence="8" id="KW-0175">Coiled coil</keyword>
<dbReference type="SUPFAM" id="SSF53738">
    <property type="entry name" value="Phosphoglucomutase, first 3 domains"/>
    <property type="match status" value="3"/>
</dbReference>
<name>A0AA51YGL2_9EURY</name>
<dbReference type="Pfam" id="PF02878">
    <property type="entry name" value="PGM_PMM_I"/>
    <property type="match status" value="1"/>
</dbReference>
<comment type="cofactor">
    <cofactor evidence="1">
        <name>Mg(2+)</name>
        <dbReference type="ChEBI" id="CHEBI:18420"/>
    </cofactor>
</comment>
<dbReference type="InterPro" id="IPR005841">
    <property type="entry name" value="Alpha-D-phosphohexomutase_SF"/>
</dbReference>
<dbReference type="FunFam" id="3.30.310.50:FF:000009">
    <property type="entry name" value="Probable phosphoglucosamine mutase"/>
    <property type="match status" value="1"/>
</dbReference>
<dbReference type="AlphaFoldDB" id="A0AA51YGL2"/>
<evidence type="ECO:0000313" key="13">
    <source>
        <dbReference type="EMBL" id="WMW22186.1"/>
    </source>
</evidence>
<keyword evidence="4 7" id="KW-0479">Metal-binding</keyword>
<dbReference type="EC" id="5.4.2.10" evidence="13"/>
<dbReference type="GeneID" id="84230989"/>
<dbReference type="InterPro" id="IPR005846">
    <property type="entry name" value="A-D-PHexomutase_a/b/a-III"/>
</dbReference>
<evidence type="ECO:0000256" key="1">
    <source>
        <dbReference type="ARBA" id="ARBA00001946"/>
    </source>
</evidence>
<dbReference type="CDD" id="cd03087">
    <property type="entry name" value="PGM_like1"/>
    <property type="match status" value="1"/>
</dbReference>
<feature type="domain" description="Alpha-D-phosphohexomutase alpha/beta/alpha" evidence="11">
    <location>
        <begin position="151"/>
        <end position="251"/>
    </location>
</feature>
<dbReference type="GO" id="GO:0005975">
    <property type="term" value="P:carbohydrate metabolic process"/>
    <property type="evidence" value="ECO:0007669"/>
    <property type="project" value="InterPro"/>
</dbReference>
<dbReference type="Pfam" id="PF02880">
    <property type="entry name" value="PGM_PMM_III"/>
    <property type="match status" value="1"/>
</dbReference>
<dbReference type="NCBIfam" id="TIGR03990">
    <property type="entry name" value="Arch_GlmM"/>
    <property type="match status" value="1"/>
</dbReference>
<evidence type="ECO:0000256" key="2">
    <source>
        <dbReference type="ARBA" id="ARBA00010231"/>
    </source>
</evidence>